<dbReference type="SUPFAM" id="SSF88659">
    <property type="entry name" value="Sigma3 and sigma4 domains of RNA polymerase sigma factors"/>
    <property type="match status" value="1"/>
</dbReference>
<dbReference type="AlphaFoldDB" id="A0A810PWP1"/>
<name>A0A810PWP1_9FIRM</name>
<evidence type="ECO:0000313" key="1">
    <source>
        <dbReference type="EMBL" id="BCK78645.1"/>
    </source>
</evidence>
<dbReference type="RefSeq" id="WP_212819566.1">
    <property type="nucleotide sequence ID" value="NZ_AP023415.1"/>
</dbReference>
<keyword evidence="2" id="KW-1185">Reference proteome</keyword>
<dbReference type="KEGG" id="vfa:MM35RIKEN_08370"/>
<proteinExistence type="predicted"/>
<evidence type="ECO:0008006" key="3">
    <source>
        <dbReference type="Google" id="ProtNLM"/>
    </source>
</evidence>
<protein>
    <recommendedName>
        <fullName evidence="3">Sigma-70 family RNA polymerase sigma factor</fullName>
    </recommendedName>
</protein>
<accession>A0A810PWP1</accession>
<dbReference type="InterPro" id="IPR013324">
    <property type="entry name" value="RNA_pol_sigma_r3/r4-like"/>
</dbReference>
<sequence>MDIRPLTKEQRRFAEENHHLVFTFLNQKDLPESAFYDVVIFGYLKAVQEYCEVQALHRFKFSTLAFQRMRSSLSNYYKCLSRPKRNAPVVSFSELIGDEGGLYWEEVISRQDELFQRLEAEMCLHALTARLPRREMRIIRMKVRGDRMHDIAKRERMTFRQINQALERCYPTVISVLWG</sequence>
<gene>
    <name evidence="1" type="ORF">MM35RIKEN_08370</name>
</gene>
<dbReference type="Proteomes" id="UP000681343">
    <property type="component" value="Chromosome"/>
</dbReference>
<reference evidence="1" key="1">
    <citation type="submission" date="2020-09" db="EMBL/GenBank/DDBJ databases">
        <title>New species isolated from human feces.</title>
        <authorList>
            <person name="Kitahara M."/>
            <person name="Shigeno Y."/>
            <person name="Shime M."/>
            <person name="Matsumoto Y."/>
            <person name="Nakamura S."/>
            <person name="Motooka D."/>
            <person name="Fukuoka S."/>
            <person name="Nishikawa H."/>
            <person name="Benno Y."/>
        </authorList>
    </citation>
    <scope>NUCLEOTIDE SEQUENCE</scope>
    <source>
        <strain evidence="1">MM35</strain>
    </source>
</reference>
<dbReference type="EMBL" id="AP023415">
    <property type="protein sequence ID" value="BCK78645.1"/>
    <property type="molecule type" value="Genomic_DNA"/>
</dbReference>
<organism evidence="1 2">
    <name type="scientific">Vescimonas fastidiosa</name>
    <dbReference type="NCBI Taxonomy" id="2714353"/>
    <lineage>
        <taxon>Bacteria</taxon>
        <taxon>Bacillati</taxon>
        <taxon>Bacillota</taxon>
        <taxon>Clostridia</taxon>
        <taxon>Eubacteriales</taxon>
        <taxon>Oscillospiraceae</taxon>
        <taxon>Vescimonas</taxon>
    </lineage>
</organism>
<evidence type="ECO:0000313" key="2">
    <source>
        <dbReference type="Proteomes" id="UP000681343"/>
    </source>
</evidence>